<protein>
    <submittedName>
        <fullName evidence="6">Alpha/beta hydrolase</fullName>
    </submittedName>
</protein>
<dbReference type="Proteomes" id="UP000216063">
    <property type="component" value="Unassembled WGS sequence"/>
</dbReference>
<sequence>MGHIGSQRVARIGAVIGAVLISGCSTSIAGLPVPVGPPMAQPAPVEWSPCRMIGGDGASQIPAGAQCGEIDVPVDYAKADGPVAHLALVRFPATGQKIGSLIVNPGGPGESGVDAAMDLVSSLPPEIRQRFDFVGFDPRGVGSSVPALWCNSDADNDAYRADPQVDYSPAGVAHIENIEKQIAQRCVDKVGKDFLANIGTVNVARDLDRLRAALGDDKLTYLGFSYGTEIGSAYAEAYPDKVRAMILDGAVDPNADPIQANLDQDAAFQKAFNDYAADCAKAPGCPLGTDPAKAVDAYHHLVDPLVAKPVHTDDPRGLGYADAITATVMALYSPSLWRHLTDGLTELSKGRGDTLLDMADAYWNRDSQGHYSNSNDVLTAVNCVDEPPNTDRAKAIDEDRRGRQLAPFDSYGAFTGNAPLDACAFWPVPPTSGPHTVSAPGLPPVLVVSTTHDPATPYQAGVELAKQLGGALLTFNGTQHTVVFQGNKCVDKYAATYLIDLTVPPQGATC</sequence>
<evidence type="ECO:0000313" key="6">
    <source>
        <dbReference type="EMBL" id="OYN74731.1"/>
    </source>
</evidence>
<dbReference type="InterPro" id="IPR051601">
    <property type="entry name" value="Serine_prot/Carboxylest_S33"/>
</dbReference>
<evidence type="ECO:0000313" key="7">
    <source>
        <dbReference type="Proteomes" id="UP000216063"/>
    </source>
</evidence>
<name>A0A255D7Z1_9MYCO</name>
<gene>
    <name evidence="6" type="ORF">CG716_27605</name>
</gene>
<comment type="similarity">
    <text evidence="1">Belongs to the peptidase S33 family.</text>
</comment>
<dbReference type="InterPro" id="IPR029058">
    <property type="entry name" value="AB_hydrolase_fold"/>
</dbReference>
<dbReference type="GO" id="GO:0016787">
    <property type="term" value="F:hydrolase activity"/>
    <property type="evidence" value="ECO:0007669"/>
    <property type="project" value="UniProtKB-KW"/>
</dbReference>
<reference evidence="6 7" key="1">
    <citation type="submission" date="2017-07" db="EMBL/GenBank/DDBJ databases">
        <title>The new phylogeny of genus Mycobacterium.</title>
        <authorList>
            <person name="Tortoli E."/>
            <person name="Trovato A."/>
            <person name="Cirillo D.M."/>
        </authorList>
    </citation>
    <scope>NUCLEOTIDE SEQUENCE [LARGE SCALE GENOMIC DNA]</scope>
    <source>
        <strain evidence="6 7">ATCC 33027</strain>
    </source>
</reference>
<organism evidence="6 7">
    <name type="scientific">Mycolicibacterium sphagni</name>
    <dbReference type="NCBI Taxonomy" id="1786"/>
    <lineage>
        <taxon>Bacteria</taxon>
        <taxon>Bacillati</taxon>
        <taxon>Actinomycetota</taxon>
        <taxon>Actinomycetes</taxon>
        <taxon>Mycobacteriales</taxon>
        <taxon>Mycobacteriaceae</taxon>
        <taxon>Mycolicibacterium</taxon>
    </lineage>
</organism>
<evidence type="ECO:0000256" key="2">
    <source>
        <dbReference type="ARBA" id="ARBA00022729"/>
    </source>
</evidence>
<evidence type="ECO:0000256" key="4">
    <source>
        <dbReference type="SAM" id="Phobius"/>
    </source>
</evidence>
<dbReference type="OrthoDB" id="3252468at2"/>
<dbReference type="InterPro" id="IPR000073">
    <property type="entry name" value="AB_hydrolase_1"/>
</dbReference>
<keyword evidence="4" id="KW-1133">Transmembrane helix</keyword>
<keyword evidence="3 6" id="KW-0378">Hydrolase</keyword>
<keyword evidence="4" id="KW-0812">Transmembrane</keyword>
<keyword evidence="2" id="KW-0732">Signal</keyword>
<evidence type="ECO:0000256" key="3">
    <source>
        <dbReference type="ARBA" id="ARBA00022801"/>
    </source>
</evidence>
<evidence type="ECO:0000259" key="5">
    <source>
        <dbReference type="Pfam" id="PF00561"/>
    </source>
</evidence>
<dbReference type="Gene3D" id="3.40.50.1820">
    <property type="entry name" value="alpha/beta hydrolase"/>
    <property type="match status" value="1"/>
</dbReference>
<keyword evidence="4" id="KW-0472">Membrane</keyword>
<dbReference type="Pfam" id="PF00561">
    <property type="entry name" value="Abhydrolase_1"/>
    <property type="match status" value="1"/>
</dbReference>
<dbReference type="PANTHER" id="PTHR43248">
    <property type="entry name" value="2-SUCCINYL-6-HYDROXY-2,4-CYCLOHEXADIENE-1-CARBOXYLATE SYNTHASE"/>
    <property type="match status" value="1"/>
</dbReference>
<feature type="transmembrane region" description="Helical" evidence="4">
    <location>
        <begin position="12"/>
        <end position="33"/>
    </location>
</feature>
<keyword evidence="7" id="KW-1185">Reference proteome</keyword>
<dbReference type="EMBL" id="NOZR01000037">
    <property type="protein sequence ID" value="OYN74731.1"/>
    <property type="molecule type" value="Genomic_DNA"/>
</dbReference>
<dbReference type="AlphaFoldDB" id="A0A255D7Z1"/>
<evidence type="ECO:0000256" key="1">
    <source>
        <dbReference type="ARBA" id="ARBA00010088"/>
    </source>
</evidence>
<comment type="caution">
    <text evidence="6">The sequence shown here is derived from an EMBL/GenBank/DDBJ whole genome shotgun (WGS) entry which is preliminary data.</text>
</comment>
<proteinExistence type="inferred from homology"/>
<feature type="domain" description="AB hydrolase-1" evidence="5">
    <location>
        <begin position="101"/>
        <end position="485"/>
    </location>
</feature>
<accession>A0A255D7Z1</accession>
<dbReference type="PANTHER" id="PTHR43248:SF29">
    <property type="entry name" value="TRIPEPTIDYL AMINOPEPTIDASE"/>
    <property type="match status" value="1"/>
</dbReference>
<dbReference type="SUPFAM" id="SSF53474">
    <property type="entry name" value="alpha/beta-Hydrolases"/>
    <property type="match status" value="1"/>
</dbReference>